<evidence type="ECO:0000256" key="3">
    <source>
        <dbReference type="ARBA" id="ARBA00022475"/>
    </source>
</evidence>
<comment type="caution">
    <text evidence="8">The sequence shown here is derived from an EMBL/GenBank/DDBJ whole genome shotgun (WGS) entry which is preliminary data.</text>
</comment>
<feature type="transmembrane region" description="Helical" evidence="7">
    <location>
        <begin position="12"/>
        <end position="33"/>
    </location>
</feature>
<feature type="transmembrane region" description="Helical" evidence="7">
    <location>
        <begin position="166"/>
        <end position="187"/>
    </location>
</feature>
<feature type="transmembrane region" description="Helical" evidence="7">
    <location>
        <begin position="193"/>
        <end position="211"/>
    </location>
</feature>
<keyword evidence="6 7" id="KW-0472">Membrane</keyword>
<feature type="transmembrane region" description="Helical" evidence="7">
    <location>
        <begin position="319"/>
        <end position="343"/>
    </location>
</feature>
<keyword evidence="5 7" id="KW-1133">Transmembrane helix</keyword>
<keyword evidence="3" id="KW-1003">Cell membrane</keyword>
<comment type="subcellular location">
    <subcellularLocation>
        <location evidence="1">Cell membrane</location>
        <topology evidence="1">Multi-pass membrane protein</topology>
    </subcellularLocation>
</comment>
<keyword evidence="2" id="KW-0813">Transport</keyword>
<feature type="transmembrane region" description="Helical" evidence="7">
    <location>
        <begin position="97"/>
        <end position="115"/>
    </location>
</feature>
<evidence type="ECO:0000256" key="5">
    <source>
        <dbReference type="ARBA" id="ARBA00022989"/>
    </source>
</evidence>
<gene>
    <name evidence="8" type="ORF">IAA93_05030</name>
</gene>
<dbReference type="Pfam" id="PF01554">
    <property type="entry name" value="MatE"/>
    <property type="match status" value="2"/>
</dbReference>
<reference evidence="8" key="2">
    <citation type="submission" date="2021-04" db="EMBL/GenBank/DDBJ databases">
        <authorList>
            <person name="Gilroy R."/>
        </authorList>
    </citation>
    <scope>NUCLEOTIDE SEQUENCE</scope>
    <source>
        <strain evidence="8">MalCec1-1739</strain>
    </source>
</reference>
<dbReference type="GO" id="GO:0015297">
    <property type="term" value="F:antiporter activity"/>
    <property type="evidence" value="ECO:0007669"/>
    <property type="project" value="InterPro"/>
</dbReference>
<evidence type="ECO:0000256" key="1">
    <source>
        <dbReference type="ARBA" id="ARBA00004651"/>
    </source>
</evidence>
<evidence type="ECO:0000313" key="9">
    <source>
        <dbReference type="Proteomes" id="UP000787625"/>
    </source>
</evidence>
<evidence type="ECO:0000313" key="8">
    <source>
        <dbReference type="EMBL" id="HJD53068.1"/>
    </source>
</evidence>
<accession>A0A9D2UII4</accession>
<dbReference type="CDD" id="cd13140">
    <property type="entry name" value="MATE_like_1"/>
    <property type="match status" value="1"/>
</dbReference>
<protein>
    <submittedName>
        <fullName evidence="8">MATE family efflux transporter</fullName>
    </submittedName>
</protein>
<reference evidence="8" key="1">
    <citation type="journal article" date="2021" name="PeerJ">
        <title>Extensive microbial diversity within the chicken gut microbiome revealed by metagenomics and culture.</title>
        <authorList>
            <person name="Gilroy R."/>
            <person name="Ravi A."/>
            <person name="Getino M."/>
            <person name="Pursley I."/>
            <person name="Horton D.L."/>
            <person name="Alikhan N.F."/>
            <person name="Baker D."/>
            <person name="Gharbi K."/>
            <person name="Hall N."/>
            <person name="Watson M."/>
            <person name="Adriaenssens E.M."/>
            <person name="Foster-Nyarko E."/>
            <person name="Jarju S."/>
            <person name="Secka A."/>
            <person name="Antonio M."/>
            <person name="Oren A."/>
            <person name="Chaudhuri R.R."/>
            <person name="La Ragione R."/>
            <person name="Hildebrand F."/>
            <person name="Pallen M.J."/>
        </authorList>
    </citation>
    <scope>NUCLEOTIDE SEQUENCE</scope>
    <source>
        <strain evidence="8">MalCec1-1739</strain>
    </source>
</reference>
<feature type="transmembrane region" description="Helical" evidence="7">
    <location>
        <begin position="135"/>
        <end position="159"/>
    </location>
</feature>
<evidence type="ECO:0000256" key="6">
    <source>
        <dbReference type="ARBA" id="ARBA00023136"/>
    </source>
</evidence>
<feature type="transmembrane region" description="Helical" evidence="7">
    <location>
        <begin position="388"/>
        <end position="409"/>
    </location>
</feature>
<dbReference type="InterPro" id="IPR048279">
    <property type="entry name" value="MdtK-like"/>
</dbReference>
<dbReference type="InterPro" id="IPR052031">
    <property type="entry name" value="Membrane_Transporter-Flippase"/>
</dbReference>
<dbReference type="PANTHER" id="PTHR43549:SF3">
    <property type="entry name" value="MULTIDRUG RESISTANCE PROTEIN YPNP-RELATED"/>
    <property type="match status" value="1"/>
</dbReference>
<keyword evidence="4 7" id="KW-0812">Transmembrane</keyword>
<dbReference type="GO" id="GO:0005886">
    <property type="term" value="C:plasma membrane"/>
    <property type="evidence" value="ECO:0007669"/>
    <property type="project" value="UniProtKB-SubCell"/>
</dbReference>
<dbReference type="EMBL" id="DWUP01000104">
    <property type="protein sequence ID" value="HJD53068.1"/>
    <property type="molecule type" value="Genomic_DNA"/>
</dbReference>
<feature type="transmembrane region" description="Helical" evidence="7">
    <location>
        <begin position="53"/>
        <end position="77"/>
    </location>
</feature>
<evidence type="ECO:0000256" key="2">
    <source>
        <dbReference type="ARBA" id="ARBA00022448"/>
    </source>
</evidence>
<evidence type="ECO:0000256" key="7">
    <source>
        <dbReference type="SAM" id="Phobius"/>
    </source>
</evidence>
<name>A0A9D2UII4_9BACT</name>
<feature type="transmembrane region" description="Helical" evidence="7">
    <location>
        <begin position="415"/>
        <end position="436"/>
    </location>
</feature>
<organism evidence="8 9">
    <name type="scientific">Candidatus Avibacteroides avistercoris</name>
    <dbReference type="NCBI Taxonomy" id="2840690"/>
    <lineage>
        <taxon>Bacteria</taxon>
        <taxon>Pseudomonadati</taxon>
        <taxon>Bacteroidota</taxon>
        <taxon>Bacteroidia</taxon>
        <taxon>Bacteroidales</taxon>
        <taxon>Bacteroidaceae</taxon>
        <taxon>Bacteroidaceae incertae sedis</taxon>
        <taxon>Candidatus Avibacteroides</taxon>
    </lineage>
</organism>
<evidence type="ECO:0000256" key="4">
    <source>
        <dbReference type="ARBA" id="ARBA00022692"/>
    </source>
</evidence>
<dbReference type="GO" id="GO:0042910">
    <property type="term" value="F:xenobiotic transmembrane transporter activity"/>
    <property type="evidence" value="ECO:0007669"/>
    <property type="project" value="InterPro"/>
</dbReference>
<dbReference type="Proteomes" id="UP000787625">
    <property type="component" value="Unassembled WGS sequence"/>
</dbReference>
<proteinExistence type="predicted"/>
<dbReference type="PIRSF" id="PIRSF006603">
    <property type="entry name" value="DinF"/>
    <property type="match status" value="1"/>
</dbReference>
<dbReference type="AlphaFoldDB" id="A0A9D2UII4"/>
<dbReference type="NCBIfam" id="TIGR00797">
    <property type="entry name" value="matE"/>
    <property type="match status" value="1"/>
</dbReference>
<dbReference type="PANTHER" id="PTHR43549">
    <property type="entry name" value="MULTIDRUG RESISTANCE PROTEIN YPNP-RELATED"/>
    <property type="match status" value="1"/>
</dbReference>
<dbReference type="InterPro" id="IPR002528">
    <property type="entry name" value="MATE_fam"/>
</dbReference>
<sequence>MRGVTNLTEGNISARLVKLALPIMATSFIQMAYNLTDMFWVGRIGSEANAAVGSVGMFTWMAASFSLLCKVGAEVCVGQAIGKRETGEARRYASHNITLALAVSMVCALVMVLFAEPLIGVYHLSQSISGHAVSYMRIVAVGVPFIFLASAFTGIYNACGRSTIPFYISGTGLVANMLLDPLFIFGLDMGTDGAALATVLAQMLVVILFMWQMRGRDRLLDNFPLVCRLQRAETKRVVKIGAPVAVFNSLFAFANMFVSRIASLHGGHIGLMTFTTGGQIEAITWNTSEGFSTALSAFTAQNYAAGRGDRVLKAYKRTLAMTALFGIFGTVLFVCYGQELFSVFVPEEAAYVSGGNFLRIDGYSQLFMMLEIATHGIFYGIGRTIPPAVISICGNYLRIPMALGLVALGFGVDGIWWAVSISSILKGIVLFIWLMAIRRQCFAVRAV</sequence>
<feature type="transmembrane region" description="Helical" evidence="7">
    <location>
        <begin position="363"/>
        <end position="381"/>
    </location>
</feature>